<protein>
    <submittedName>
        <fullName evidence="2">ABC transporter substrate-binding protein</fullName>
    </submittedName>
</protein>
<dbReference type="InterPro" id="IPR010412">
    <property type="entry name" value="DUF1007"/>
</dbReference>
<evidence type="ECO:0000259" key="1">
    <source>
        <dbReference type="PROSITE" id="PS50222"/>
    </source>
</evidence>
<dbReference type="InterPro" id="IPR016537">
    <property type="entry name" value="UCP008159_ABC"/>
</dbReference>
<comment type="caution">
    <text evidence="2">The sequence shown here is derived from an EMBL/GenBank/DDBJ whole genome shotgun (WGS) entry which is preliminary data.</text>
</comment>
<evidence type="ECO:0000313" key="3">
    <source>
        <dbReference type="Proteomes" id="UP000637002"/>
    </source>
</evidence>
<dbReference type="PROSITE" id="PS50222">
    <property type="entry name" value="EF_HAND_2"/>
    <property type="match status" value="1"/>
</dbReference>
<organism evidence="2 3">
    <name type="scientific">Chelatococcus reniformis</name>
    <dbReference type="NCBI Taxonomy" id="1494448"/>
    <lineage>
        <taxon>Bacteria</taxon>
        <taxon>Pseudomonadati</taxon>
        <taxon>Pseudomonadota</taxon>
        <taxon>Alphaproteobacteria</taxon>
        <taxon>Hyphomicrobiales</taxon>
        <taxon>Chelatococcaceae</taxon>
        <taxon>Chelatococcus</taxon>
    </lineage>
</organism>
<dbReference type="Pfam" id="PF06226">
    <property type="entry name" value="DUF1007"/>
    <property type="match status" value="1"/>
</dbReference>
<dbReference type="EMBL" id="BMGG01000004">
    <property type="protein sequence ID" value="GGC63760.1"/>
    <property type="molecule type" value="Genomic_DNA"/>
</dbReference>
<evidence type="ECO:0000313" key="2">
    <source>
        <dbReference type="EMBL" id="GGC63760.1"/>
    </source>
</evidence>
<keyword evidence="3" id="KW-1185">Reference proteome</keyword>
<dbReference type="Proteomes" id="UP000637002">
    <property type="component" value="Unassembled WGS sequence"/>
</dbReference>
<reference evidence="2" key="1">
    <citation type="journal article" date="2014" name="Int. J. Syst. Evol. Microbiol.">
        <title>Complete genome sequence of Corynebacterium casei LMG S-19264T (=DSM 44701T), isolated from a smear-ripened cheese.</title>
        <authorList>
            <consortium name="US DOE Joint Genome Institute (JGI-PGF)"/>
            <person name="Walter F."/>
            <person name="Albersmeier A."/>
            <person name="Kalinowski J."/>
            <person name="Ruckert C."/>
        </authorList>
    </citation>
    <scope>NUCLEOTIDE SEQUENCE</scope>
    <source>
        <strain evidence="2">CGMCC 1.12919</strain>
    </source>
</reference>
<feature type="domain" description="EF-hand" evidence="1">
    <location>
        <begin position="65"/>
        <end position="88"/>
    </location>
</feature>
<dbReference type="GO" id="GO:0005509">
    <property type="term" value="F:calcium ion binding"/>
    <property type="evidence" value="ECO:0007669"/>
    <property type="project" value="InterPro"/>
</dbReference>
<dbReference type="InterPro" id="IPR018247">
    <property type="entry name" value="EF_Hand_1_Ca_BS"/>
</dbReference>
<dbReference type="PIRSF" id="PIRSF008159">
    <property type="entry name" value="UCP008159_ABC"/>
    <property type="match status" value="1"/>
</dbReference>
<accession>A0A916U8L0</accession>
<dbReference type="PROSITE" id="PS00018">
    <property type="entry name" value="EF_HAND_1"/>
    <property type="match status" value="1"/>
</dbReference>
<dbReference type="InterPro" id="IPR002048">
    <property type="entry name" value="EF_hand_dom"/>
</dbReference>
<name>A0A916U8L0_9HYPH</name>
<gene>
    <name evidence="2" type="ORF">GCM10010994_22920</name>
</gene>
<sequence>MSELAMRLILGLLLVVALALPAAAHPHVWVSVRSEIIYAPGGSMTGVRHSWTFDKAYSAYSVQGLDKNGDGKVTTDELAELAKVNTESLNEYGYFTHARVNGKELEFAEPADTAMEFTDGQLTLRFLLPLKKPLPASRALMFDVSDPTYFVDFNLADGADPVRLAGAPAGCTLTVMRPKAPAPDARNLSESFFTALDQSSDFGTQFANKALVACP</sequence>
<reference evidence="2" key="2">
    <citation type="submission" date="2020-09" db="EMBL/GenBank/DDBJ databases">
        <authorList>
            <person name="Sun Q."/>
            <person name="Zhou Y."/>
        </authorList>
    </citation>
    <scope>NUCLEOTIDE SEQUENCE</scope>
    <source>
        <strain evidence="2">CGMCC 1.12919</strain>
    </source>
</reference>
<dbReference type="AlphaFoldDB" id="A0A916U8L0"/>
<proteinExistence type="predicted"/>